<dbReference type="KEGG" id="dno:DNO_0140"/>
<gene>
    <name evidence="9" type="ordered locus">DNO_0140</name>
</gene>
<organism evidence="9 10">
    <name type="scientific">Dichelobacter nodosus (strain VCS1703A)</name>
    <dbReference type="NCBI Taxonomy" id="246195"/>
    <lineage>
        <taxon>Bacteria</taxon>
        <taxon>Pseudomonadati</taxon>
        <taxon>Pseudomonadota</taxon>
        <taxon>Gammaproteobacteria</taxon>
        <taxon>Cardiobacteriales</taxon>
        <taxon>Cardiobacteriaceae</taxon>
        <taxon>Dichelobacter</taxon>
    </lineage>
</organism>
<dbReference type="HOGENOM" id="CLU_004790_0_0_6"/>
<keyword evidence="6 8" id="KW-0472">Membrane</keyword>
<feature type="region of interest" description="Disordered" evidence="7">
    <location>
        <begin position="485"/>
        <end position="513"/>
    </location>
</feature>
<feature type="transmembrane region" description="Helical" evidence="8">
    <location>
        <begin position="374"/>
        <end position="396"/>
    </location>
</feature>
<evidence type="ECO:0000313" key="10">
    <source>
        <dbReference type="Proteomes" id="UP000000248"/>
    </source>
</evidence>
<evidence type="ECO:0000256" key="3">
    <source>
        <dbReference type="ARBA" id="ARBA00022475"/>
    </source>
</evidence>
<name>A5EWN9_DICNV</name>
<dbReference type="Pfam" id="PF07690">
    <property type="entry name" value="MFS_1"/>
    <property type="match status" value="1"/>
</dbReference>
<keyword evidence="5 8" id="KW-1133">Transmembrane helix</keyword>
<reference evidence="9 10" key="1">
    <citation type="journal article" date="2007" name="Nat. Biotechnol.">
        <title>Genome sequence and identification of candidate vaccine antigens from the animal pathogen Dichelobacter nodosus.</title>
        <authorList>
            <person name="Myers G.S."/>
            <person name="Parker D."/>
            <person name="Al-Hasani K."/>
            <person name="Kennan R.M."/>
            <person name="Seemann T."/>
            <person name="Ren Q."/>
            <person name="Badger J.H."/>
            <person name="Selengut J.D."/>
            <person name="Deboy R.T."/>
            <person name="Tettelin H."/>
            <person name="Boyce J.D."/>
            <person name="McCarl V.P."/>
            <person name="Han X."/>
            <person name="Nelson W.C."/>
            <person name="Madupu R."/>
            <person name="Mohamoud Y."/>
            <person name="Holley T."/>
            <person name="Fedorova N."/>
            <person name="Khouri H."/>
            <person name="Bottomley S.P."/>
            <person name="Whittington R.J."/>
            <person name="Adler B."/>
            <person name="Songer J.G."/>
            <person name="Rood J.I."/>
            <person name="Paulsen I.T."/>
        </authorList>
    </citation>
    <scope>NUCLEOTIDE SEQUENCE [LARGE SCALE GENOMIC DNA]</scope>
    <source>
        <strain evidence="9 10">VCS1703A</strain>
    </source>
</reference>
<keyword evidence="10" id="KW-1185">Reference proteome</keyword>
<dbReference type="PANTHER" id="PTHR23517">
    <property type="entry name" value="RESISTANCE PROTEIN MDTM, PUTATIVE-RELATED-RELATED"/>
    <property type="match status" value="1"/>
</dbReference>
<dbReference type="GO" id="GO:0022857">
    <property type="term" value="F:transmembrane transporter activity"/>
    <property type="evidence" value="ECO:0007669"/>
    <property type="project" value="InterPro"/>
</dbReference>
<keyword evidence="4 8" id="KW-0812">Transmembrane</keyword>
<dbReference type="SUPFAM" id="SSF103473">
    <property type="entry name" value="MFS general substrate transporter"/>
    <property type="match status" value="1"/>
</dbReference>
<dbReference type="InterPro" id="IPR036259">
    <property type="entry name" value="MFS_trans_sf"/>
</dbReference>
<dbReference type="GO" id="GO:0005886">
    <property type="term" value="C:plasma membrane"/>
    <property type="evidence" value="ECO:0007669"/>
    <property type="project" value="UniProtKB-SubCell"/>
</dbReference>
<feature type="transmembrane region" description="Helical" evidence="8">
    <location>
        <begin position="75"/>
        <end position="93"/>
    </location>
</feature>
<feature type="transmembrane region" description="Helical" evidence="8">
    <location>
        <begin position="12"/>
        <end position="32"/>
    </location>
</feature>
<dbReference type="AlphaFoldDB" id="A5EWN9"/>
<dbReference type="InterPro" id="IPR011701">
    <property type="entry name" value="MFS"/>
</dbReference>
<sequence length="513" mass="56073">MWNKKNLSMMFCQLSFGLSFYGVMIVLSPFLLKDLAYPEAKTMMILGAFSSIGTLFAIAGGIIGDKYLGAYRSLTAGYVGFTAGYTFLIYCAIKLDGNLLVPAIALVCYGRGLMSPNYPTLFKTTFNSQNDFEKGYPINYSINNVGALVGQYVFPFLTAYIAYKGNFAIAAGFTGASVLLLIMMHKPLVANATEIDRGRVAPKSWALFFVFSIVMIATAYFIFLDLEKGQYIVYTISAAAVGYFIFFLLKSSTAIKLRLVTVLVMLFMAIAFFVYYGQMYTSMNIIAINTMRGDLFGFIKMMPESTPVMNSFWCVIAGPVIAIVFGQLEKRKINLTTATKVGWAFVCTSIAFAFLAFCLKNVSEDMTMRPEVFLIVHGFQAFGEVIIGSLVVAYILRVVPKEISGFSVSLFMVAMACSGVLGAAVSKAVALKPGETLTQELINNRYGNFYISLTIAALVFMVLCFLSSIMITRMLKKADEIEAKTPTATTSKSAADAAEAEPAEKSSDDSSNS</sequence>
<evidence type="ECO:0000313" key="9">
    <source>
        <dbReference type="EMBL" id="ABQ13796.1"/>
    </source>
</evidence>
<evidence type="ECO:0000256" key="2">
    <source>
        <dbReference type="ARBA" id="ARBA00022448"/>
    </source>
</evidence>
<comment type="subcellular location">
    <subcellularLocation>
        <location evidence="1">Cell membrane</location>
        <topology evidence="1">Multi-pass membrane protein</topology>
    </subcellularLocation>
</comment>
<dbReference type="PANTHER" id="PTHR23517:SF15">
    <property type="entry name" value="PROTON-DEPENDENT OLIGOPEPTIDE FAMILY TRANSPORT PROTEIN"/>
    <property type="match status" value="1"/>
</dbReference>
<accession>A5EWN9</accession>
<evidence type="ECO:0000256" key="6">
    <source>
        <dbReference type="ARBA" id="ARBA00023136"/>
    </source>
</evidence>
<feature type="transmembrane region" description="Helical" evidence="8">
    <location>
        <begin position="449"/>
        <end position="471"/>
    </location>
</feature>
<feature type="transmembrane region" description="Helical" evidence="8">
    <location>
        <begin position="256"/>
        <end position="276"/>
    </location>
</feature>
<feature type="transmembrane region" description="Helical" evidence="8">
    <location>
        <begin position="229"/>
        <end position="249"/>
    </location>
</feature>
<keyword evidence="2" id="KW-0813">Transport</keyword>
<feature type="transmembrane region" description="Helical" evidence="8">
    <location>
        <begin position="205"/>
        <end position="223"/>
    </location>
</feature>
<feature type="transmembrane region" description="Helical" evidence="8">
    <location>
        <begin position="44"/>
        <end position="63"/>
    </location>
</feature>
<dbReference type="RefSeq" id="WP_011927891.1">
    <property type="nucleotide sequence ID" value="NC_009446.1"/>
</dbReference>
<proteinExistence type="predicted"/>
<feature type="transmembrane region" description="Helical" evidence="8">
    <location>
        <begin position="408"/>
        <end position="429"/>
    </location>
</feature>
<feature type="compositionally biased region" description="Low complexity" evidence="7">
    <location>
        <begin position="485"/>
        <end position="497"/>
    </location>
</feature>
<feature type="transmembrane region" description="Helical" evidence="8">
    <location>
        <begin position="167"/>
        <end position="184"/>
    </location>
</feature>
<evidence type="ECO:0000256" key="1">
    <source>
        <dbReference type="ARBA" id="ARBA00004651"/>
    </source>
</evidence>
<dbReference type="Proteomes" id="UP000000248">
    <property type="component" value="Chromosome"/>
</dbReference>
<dbReference type="EMBL" id="CP000513">
    <property type="protein sequence ID" value="ABQ13796.1"/>
    <property type="molecule type" value="Genomic_DNA"/>
</dbReference>
<evidence type="ECO:0000256" key="8">
    <source>
        <dbReference type="SAM" id="Phobius"/>
    </source>
</evidence>
<dbReference type="eggNOG" id="COG3104">
    <property type="taxonomic scope" value="Bacteria"/>
</dbReference>
<protein>
    <submittedName>
        <fullName evidence="9">Conserved hypothetical membrane protein</fullName>
    </submittedName>
</protein>
<feature type="compositionally biased region" description="Basic and acidic residues" evidence="7">
    <location>
        <begin position="502"/>
        <end position="513"/>
    </location>
</feature>
<feature type="transmembrane region" description="Helical" evidence="8">
    <location>
        <begin position="310"/>
        <end position="329"/>
    </location>
</feature>
<feature type="transmembrane region" description="Helical" evidence="8">
    <location>
        <begin position="140"/>
        <end position="161"/>
    </location>
</feature>
<dbReference type="STRING" id="246195.DNO_0140"/>
<evidence type="ECO:0000256" key="4">
    <source>
        <dbReference type="ARBA" id="ARBA00022692"/>
    </source>
</evidence>
<feature type="transmembrane region" description="Helical" evidence="8">
    <location>
        <begin position="341"/>
        <end position="362"/>
    </location>
</feature>
<evidence type="ECO:0000256" key="5">
    <source>
        <dbReference type="ARBA" id="ARBA00022989"/>
    </source>
</evidence>
<dbReference type="InterPro" id="IPR050171">
    <property type="entry name" value="MFS_Transporters"/>
</dbReference>
<keyword evidence="3" id="KW-1003">Cell membrane</keyword>
<dbReference type="Gene3D" id="1.20.1250.20">
    <property type="entry name" value="MFS general substrate transporter like domains"/>
    <property type="match status" value="1"/>
</dbReference>
<evidence type="ECO:0000256" key="7">
    <source>
        <dbReference type="SAM" id="MobiDB-lite"/>
    </source>
</evidence>